<dbReference type="VEuPathDB" id="FungiDB:YALI0_A16082g"/>
<dbReference type="InterPro" id="IPR050092">
    <property type="entry name" value="RNase_H"/>
</dbReference>
<dbReference type="eggNOG" id="KOG3752">
    <property type="taxonomic scope" value="Eukaryota"/>
</dbReference>
<dbReference type="PROSITE" id="PS50879">
    <property type="entry name" value="RNASE_H_1"/>
    <property type="match status" value="1"/>
</dbReference>
<dbReference type="PANTHER" id="PTHR10642">
    <property type="entry name" value="RIBONUCLEASE H1"/>
    <property type="match status" value="1"/>
</dbReference>
<dbReference type="InterPro" id="IPR036397">
    <property type="entry name" value="RNaseH_sf"/>
</dbReference>
<organism evidence="4 5">
    <name type="scientific">Yarrowia lipolytica</name>
    <name type="common">Candida lipolytica</name>
    <dbReference type="NCBI Taxonomy" id="4952"/>
    <lineage>
        <taxon>Eukaryota</taxon>
        <taxon>Fungi</taxon>
        <taxon>Dikarya</taxon>
        <taxon>Ascomycota</taxon>
        <taxon>Saccharomycotina</taxon>
        <taxon>Dipodascomycetes</taxon>
        <taxon>Dipodascales</taxon>
        <taxon>Dipodascales incertae sedis</taxon>
        <taxon>Yarrowia</taxon>
    </lineage>
</organism>
<dbReference type="GO" id="GO:0003676">
    <property type="term" value="F:nucleic acid binding"/>
    <property type="evidence" value="ECO:0007669"/>
    <property type="project" value="InterPro"/>
</dbReference>
<evidence type="ECO:0000256" key="1">
    <source>
        <dbReference type="ARBA" id="ARBA00005300"/>
    </source>
</evidence>
<evidence type="ECO:0000256" key="2">
    <source>
        <dbReference type="SAM" id="MobiDB-lite"/>
    </source>
</evidence>
<feature type="region of interest" description="Disordered" evidence="2">
    <location>
        <begin position="114"/>
        <end position="153"/>
    </location>
</feature>
<dbReference type="RefSeq" id="XP_500115.3">
    <property type="nucleotide sequence ID" value="XM_500115.3"/>
</dbReference>
<dbReference type="Gene3D" id="3.30.420.10">
    <property type="entry name" value="Ribonuclease H-like superfamily/Ribonuclease H"/>
    <property type="match status" value="1"/>
</dbReference>
<accession>A0A1D8N506</accession>
<feature type="compositionally biased region" description="Polar residues" evidence="2">
    <location>
        <begin position="123"/>
        <end position="141"/>
    </location>
</feature>
<reference evidence="4 5" key="1">
    <citation type="journal article" date="2016" name="PLoS ONE">
        <title>Sequence Assembly of Yarrowia lipolytica Strain W29/CLIB89 Shows Transposable Element Diversity.</title>
        <authorList>
            <person name="Magnan C."/>
            <person name="Yu J."/>
            <person name="Chang I."/>
            <person name="Jahn E."/>
            <person name="Kanomata Y."/>
            <person name="Wu J."/>
            <person name="Zeller M."/>
            <person name="Oakes M."/>
            <person name="Baldi P."/>
            <person name="Sandmeyer S."/>
        </authorList>
    </citation>
    <scope>NUCLEOTIDE SEQUENCE [LARGE SCALE GENOMIC DNA]</scope>
    <source>
        <strain evidence="5">CLIB89(W29)</strain>
    </source>
</reference>
<dbReference type="PANTHER" id="PTHR10642:SF30">
    <property type="entry name" value="RIBONUCLEASE H"/>
    <property type="match status" value="1"/>
</dbReference>
<evidence type="ECO:0000313" key="5">
    <source>
        <dbReference type="Proteomes" id="UP000182444"/>
    </source>
</evidence>
<dbReference type="GO" id="GO:0043137">
    <property type="term" value="P:DNA replication, removal of RNA primer"/>
    <property type="evidence" value="ECO:0007669"/>
    <property type="project" value="TreeGrafter"/>
</dbReference>
<dbReference type="EMBL" id="CP017553">
    <property type="protein sequence ID" value="AOW00710.1"/>
    <property type="molecule type" value="Genomic_DNA"/>
</dbReference>
<gene>
    <name evidence="4" type="ORF">YALI1_A16028g</name>
</gene>
<sequence>MVWSVLCSVDSRKLLLETIAMCSIDLAGSIVRFYDPPIGYISSNVSGDYSGSSSHRSYSSPSSSSSNRVSKSSSSRSSYSSSSRLTVYTDGACSNNQSSNARASVGVYFSAGKSDDVSRPVAGSQQSTNGLNWRPSTTVSKVHSRNDSKNYDIKTGSQYTVNSLNNWGDKWQSNGSVTSNNEPVKTQRHHH</sequence>
<dbReference type="GeneID" id="2906013"/>
<evidence type="ECO:0000259" key="3">
    <source>
        <dbReference type="PROSITE" id="PS50879"/>
    </source>
</evidence>
<evidence type="ECO:0000313" key="4">
    <source>
        <dbReference type="EMBL" id="AOW00710.1"/>
    </source>
</evidence>
<dbReference type="SUPFAM" id="SSF53098">
    <property type="entry name" value="Ribonuclease H-like"/>
    <property type="match status" value="1"/>
</dbReference>
<feature type="region of interest" description="Disordered" evidence="2">
    <location>
        <begin position="52"/>
        <end position="81"/>
    </location>
</feature>
<protein>
    <recommendedName>
        <fullName evidence="3">RNase H type-1 domain-containing protein</fullName>
    </recommendedName>
</protein>
<feature type="compositionally biased region" description="Polar residues" evidence="2">
    <location>
        <begin position="171"/>
        <end position="184"/>
    </location>
</feature>
<comment type="similarity">
    <text evidence="1">Belongs to the RNase H family.</text>
</comment>
<dbReference type="VEuPathDB" id="FungiDB:YALI1_A16028g"/>
<dbReference type="InterPro" id="IPR002156">
    <property type="entry name" value="RNaseH_domain"/>
</dbReference>
<dbReference type="GO" id="GO:0004523">
    <property type="term" value="F:RNA-DNA hybrid ribonuclease activity"/>
    <property type="evidence" value="ECO:0007669"/>
    <property type="project" value="InterPro"/>
</dbReference>
<feature type="domain" description="RNase H type-1" evidence="3">
    <location>
        <begin position="81"/>
        <end position="191"/>
    </location>
</feature>
<proteinExistence type="inferred from homology"/>
<dbReference type="Pfam" id="PF00075">
    <property type="entry name" value="RNase_H"/>
    <property type="match status" value="1"/>
</dbReference>
<name>A0A1D8N506_YARLL</name>
<dbReference type="KEGG" id="yli:2906013"/>
<dbReference type="AlphaFoldDB" id="A0A1D8N506"/>
<feature type="region of interest" description="Disordered" evidence="2">
    <location>
        <begin position="171"/>
        <end position="191"/>
    </location>
</feature>
<dbReference type="Proteomes" id="UP000182444">
    <property type="component" value="Chromosome 1A"/>
</dbReference>
<dbReference type="InterPro" id="IPR012337">
    <property type="entry name" value="RNaseH-like_sf"/>
</dbReference>